<dbReference type="EMBL" id="JBHRZG010000022">
    <property type="protein sequence ID" value="MFC3834129.1"/>
    <property type="molecule type" value="Genomic_DNA"/>
</dbReference>
<dbReference type="InterPro" id="IPR037185">
    <property type="entry name" value="EmrE-like"/>
</dbReference>
<accession>A0ABV7ZDF5</accession>
<proteinExistence type="predicted"/>
<dbReference type="Proteomes" id="UP001595803">
    <property type="component" value="Unassembled WGS sequence"/>
</dbReference>
<sequence length="223" mass="23074">MAALLFAAVNTVTKVLTASHGSPVTLVAWARSTVHLVLMTALLAPRHGRGRVTPARLLPVLLRSLSRAGGAGAAGLHGRGVRAGLRRRDHRVPPAVARLGAEPPLTLRFTSALVGAAASGVFVPFSWSGDALTPSLRAMFLALGILAGVGHVLLTLGYRHAPASTGAPVSHLHLVRAGIFGVPVSGHRPDPLARRGRVIIAEPGIATVVAGNRAVVRFHAVRT</sequence>
<comment type="caution">
    <text evidence="1">The sequence shown here is derived from an EMBL/GenBank/DDBJ whole genome shotgun (WGS) entry which is preliminary data.</text>
</comment>
<dbReference type="SUPFAM" id="SSF103481">
    <property type="entry name" value="Multidrug resistance efflux transporter EmrE"/>
    <property type="match status" value="1"/>
</dbReference>
<evidence type="ECO:0000313" key="1">
    <source>
        <dbReference type="EMBL" id="MFC3834129.1"/>
    </source>
</evidence>
<reference evidence="2" key="1">
    <citation type="journal article" date="2019" name="Int. J. Syst. Evol. Microbiol.">
        <title>The Global Catalogue of Microorganisms (GCM) 10K type strain sequencing project: providing services to taxonomists for standard genome sequencing and annotation.</title>
        <authorList>
            <consortium name="The Broad Institute Genomics Platform"/>
            <consortium name="The Broad Institute Genome Sequencing Center for Infectious Disease"/>
            <person name="Wu L."/>
            <person name="Ma J."/>
        </authorList>
    </citation>
    <scope>NUCLEOTIDE SEQUENCE [LARGE SCALE GENOMIC DNA]</scope>
    <source>
        <strain evidence="2">CCTCC AB 2017081</strain>
    </source>
</reference>
<protein>
    <recommendedName>
        <fullName evidence="3">EamA domain-containing protein</fullName>
    </recommendedName>
</protein>
<evidence type="ECO:0008006" key="3">
    <source>
        <dbReference type="Google" id="ProtNLM"/>
    </source>
</evidence>
<name>A0ABV7ZDF5_9DEIO</name>
<gene>
    <name evidence="1" type="ORF">ACFOSB_14830</name>
</gene>
<organism evidence="1 2">
    <name type="scientific">Deinococcus rufus</name>
    <dbReference type="NCBI Taxonomy" id="2136097"/>
    <lineage>
        <taxon>Bacteria</taxon>
        <taxon>Thermotogati</taxon>
        <taxon>Deinococcota</taxon>
        <taxon>Deinococci</taxon>
        <taxon>Deinococcales</taxon>
        <taxon>Deinococcaceae</taxon>
        <taxon>Deinococcus</taxon>
    </lineage>
</organism>
<evidence type="ECO:0000313" key="2">
    <source>
        <dbReference type="Proteomes" id="UP001595803"/>
    </source>
</evidence>
<keyword evidence="2" id="KW-1185">Reference proteome</keyword>
<dbReference type="RefSeq" id="WP_380102511.1">
    <property type="nucleotide sequence ID" value="NZ_JBHRZG010000022.1"/>
</dbReference>